<accession>X0V082</accession>
<sequence length="158" mass="18698">MAVSKNSEPKKQTKVITIRIDKELNENLDRMKERIGINKNSLIKNYLELSKYFLKRKSTIQSLNDRDLVVVKRSFLRNLIDCLKETEQIYFGDKLGEFINDIARIYGKQEDLQYKIDFCDNLGFFNNLLDESNYVLVEKKFGPAKFVEAFYTDYLNKK</sequence>
<reference evidence="1" key="1">
    <citation type="journal article" date="2014" name="Front. Microbiol.">
        <title>High frequency of phylogenetically diverse reductive dehalogenase-homologous genes in deep subseafloor sedimentary metagenomes.</title>
        <authorList>
            <person name="Kawai M."/>
            <person name="Futagami T."/>
            <person name="Toyoda A."/>
            <person name="Takaki Y."/>
            <person name="Nishi S."/>
            <person name="Hori S."/>
            <person name="Arai W."/>
            <person name="Tsubouchi T."/>
            <person name="Morono Y."/>
            <person name="Uchiyama I."/>
            <person name="Ito T."/>
            <person name="Fujiyama A."/>
            <person name="Inagaki F."/>
            <person name="Takami H."/>
        </authorList>
    </citation>
    <scope>NUCLEOTIDE SEQUENCE</scope>
    <source>
        <strain evidence="1">Expedition CK06-06</strain>
    </source>
</reference>
<protein>
    <recommendedName>
        <fullName evidence="2">Ribbon-helix-helix protein CopG domain-containing protein</fullName>
    </recommendedName>
</protein>
<feature type="non-terminal residue" evidence="1">
    <location>
        <position position="158"/>
    </location>
</feature>
<comment type="caution">
    <text evidence="1">The sequence shown here is derived from an EMBL/GenBank/DDBJ whole genome shotgun (WGS) entry which is preliminary data.</text>
</comment>
<name>X0V082_9ZZZZ</name>
<organism evidence="1">
    <name type="scientific">marine sediment metagenome</name>
    <dbReference type="NCBI Taxonomy" id="412755"/>
    <lineage>
        <taxon>unclassified sequences</taxon>
        <taxon>metagenomes</taxon>
        <taxon>ecological metagenomes</taxon>
    </lineage>
</organism>
<dbReference type="AlphaFoldDB" id="X0V082"/>
<proteinExistence type="predicted"/>
<evidence type="ECO:0000313" key="1">
    <source>
        <dbReference type="EMBL" id="GAG11494.1"/>
    </source>
</evidence>
<dbReference type="EMBL" id="BARS01024754">
    <property type="protein sequence ID" value="GAG11494.1"/>
    <property type="molecule type" value="Genomic_DNA"/>
</dbReference>
<evidence type="ECO:0008006" key="2">
    <source>
        <dbReference type="Google" id="ProtNLM"/>
    </source>
</evidence>
<gene>
    <name evidence="1" type="ORF">S01H1_39246</name>
</gene>